<name>A0A3L6G9K2_MAIZE</name>
<dbReference type="AlphaFoldDB" id="A0A3L6G9K2"/>
<comment type="caution">
    <text evidence="2">The sequence shown here is derived from an EMBL/GenBank/DDBJ whole genome shotgun (WGS) entry which is preliminary data.</text>
</comment>
<evidence type="ECO:0000313" key="2">
    <source>
        <dbReference type="EMBL" id="PWZ45181.1"/>
    </source>
</evidence>
<dbReference type="EMBL" id="NCVQ01000002">
    <property type="protein sequence ID" value="PWZ45181.1"/>
    <property type="molecule type" value="Genomic_DNA"/>
</dbReference>
<reference evidence="2" key="1">
    <citation type="journal article" date="2018" name="Nat. Genet.">
        <title>Extensive intraspecific gene order and gene structural variations between Mo17 and other maize genomes.</title>
        <authorList>
            <person name="Sun S."/>
            <person name="Zhou Y."/>
            <person name="Chen J."/>
            <person name="Shi J."/>
            <person name="Zhao H."/>
            <person name="Zhao H."/>
            <person name="Song W."/>
            <person name="Zhang M."/>
            <person name="Cui Y."/>
            <person name="Dong X."/>
            <person name="Liu H."/>
            <person name="Ma X."/>
            <person name="Jiao Y."/>
            <person name="Wang B."/>
            <person name="Wei X."/>
            <person name="Stein J.C."/>
            <person name="Glaubitz J.C."/>
            <person name="Lu F."/>
            <person name="Yu G."/>
            <person name="Liang C."/>
            <person name="Fengler K."/>
            <person name="Li B."/>
            <person name="Rafalski A."/>
            <person name="Schnable P.S."/>
            <person name="Ware D.H."/>
            <person name="Buckler E.S."/>
            <person name="Lai J."/>
        </authorList>
    </citation>
    <scope>NUCLEOTIDE SEQUENCE [LARGE SCALE GENOMIC DNA]</scope>
    <source>
        <tissue evidence="2">Seedling</tissue>
    </source>
</reference>
<evidence type="ECO:0000256" key="1">
    <source>
        <dbReference type="SAM" id="MobiDB-lite"/>
    </source>
</evidence>
<sequence length="74" mass="8301">MWKPLTLEQSSVSSPCSALTSSGLRARWSSYAWRARVPGSKPIASGRRRPDSRWLSERTPEDVVPNRGGQEDCR</sequence>
<proteinExistence type="predicted"/>
<dbReference type="Proteomes" id="UP000251960">
    <property type="component" value="Chromosome 10"/>
</dbReference>
<gene>
    <name evidence="2" type="ORF">Zm00014a_043970</name>
</gene>
<feature type="compositionally biased region" description="Basic and acidic residues" evidence="1">
    <location>
        <begin position="48"/>
        <end position="61"/>
    </location>
</feature>
<feature type="region of interest" description="Disordered" evidence="1">
    <location>
        <begin position="39"/>
        <end position="74"/>
    </location>
</feature>
<organism evidence="2">
    <name type="scientific">Zea mays</name>
    <name type="common">Maize</name>
    <dbReference type="NCBI Taxonomy" id="4577"/>
    <lineage>
        <taxon>Eukaryota</taxon>
        <taxon>Viridiplantae</taxon>
        <taxon>Streptophyta</taxon>
        <taxon>Embryophyta</taxon>
        <taxon>Tracheophyta</taxon>
        <taxon>Spermatophyta</taxon>
        <taxon>Magnoliopsida</taxon>
        <taxon>Liliopsida</taxon>
        <taxon>Poales</taxon>
        <taxon>Poaceae</taxon>
        <taxon>PACMAD clade</taxon>
        <taxon>Panicoideae</taxon>
        <taxon>Andropogonodae</taxon>
        <taxon>Andropogoneae</taxon>
        <taxon>Tripsacinae</taxon>
        <taxon>Zea</taxon>
    </lineage>
</organism>
<protein>
    <submittedName>
        <fullName evidence="2">Uncharacterized protein</fullName>
    </submittedName>
</protein>
<accession>A0A3L6G9K2</accession>